<dbReference type="NCBIfam" id="NF041492">
    <property type="entry name" value="MobF"/>
    <property type="match status" value="1"/>
</dbReference>
<evidence type="ECO:0000313" key="5">
    <source>
        <dbReference type="EMBL" id="PTQ12670.1"/>
    </source>
</evidence>
<dbReference type="Pfam" id="PF08751">
    <property type="entry name" value="TrwC"/>
    <property type="match status" value="1"/>
</dbReference>
<organism evidence="5 6">
    <name type="scientific">Sphingomonas oleivorans</name>
    <dbReference type="NCBI Taxonomy" id="1735121"/>
    <lineage>
        <taxon>Bacteria</taxon>
        <taxon>Pseudomonadati</taxon>
        <taxon>Pseudomonadota</taxon>
        <taxon>Alphaproteobacteria</taxon>
        <taxon>Sphingomonadales</taxon>
        <taxon>Sphingomonadaceae</taxon>
        <taxon>Sphingomonas</taxon>
    </lineage>
</organism>
<evidence type="ECO:0000313" key="6">
    <source>
        <dbReference type="Proteomes" id="UP000244162"/>
    </source>
</evidence>
<feature type="domain" description="(+)RNA virus helicase C-terminal" evidence="3">
    <location>
        <begin position="824"/>
        <end position="879"/>
    </location>
</feature>
<evidence type="ECO:0000256" key="1">
    <source>
        <dbReference type="ARBA" id="ARBA00022741"/>
    </source>
</evidence>
<protein>
    <submittedName>
        <fullName evidence="5">Exonuclease V subunit alpha</fullName>
    </submittedName>
</protein>
<dbReference type="RefSeq" id="WP_107965907.1">
    <property type="nucleotide sequence ID" value="NZ_NWBU01000004.1"/>
</dbReference>
<gene>
    <name evidence="5" type="ORF">CLG96_00420</name>
</gene>
<dbReference type="SUPFAM" id="SSF55464">
    <property type="entry name" value="Origin of replication-binding domain, RBD-like"/>
    <property type="match status" value="1"/>
</dbReference>
<comment type="caution">
    <text evidence="5">The sequence shown here is derived from an EMBL/GenBank/DDBJ whole genome shotgun (WGS) entry which is preliminary data.</text>
</comment>
<feature type="domain" description="TrwC relaxase" evidence="4">
    <location>
        <begin position="12"/>
        <end position="284"/>
    </location>
</feature>
<proteinExistence type="predicted"/>
<keyword evidence="2" id="KW-0067">ATP-binding</keyword>
<dbReference type="Pfam" id="PF01443">
    <property type="entry name" value="Viral_helicase1"/>
    <property type="match status" value="1"/>
</dbReference>
<name>A0A2T5G0N0_9SPHN</name>
<dbReference type="PANTHER" id="PTHR43788:SF6">
    <property type="entry name" value="DNA HELICASE B"/>
    <property type="match status" value="1"/>
</dbReference>
<dbReference type="EMBL" id="NWBU01000004">
    <property type="protein sequence ID" value="PTQ12670.1"/>
    <property type="molecule type" value="Genomic_DNA"/>
</dbReference>
<dbReference type="Proteomes" id="UP000244162">
    <property type="component" value="Unassembled WGS sequence"/>
</dbReference>
<evidence type="ECO:0000256" key="2">
    <source>
        <dbReference type="ARBA" id="ARBA00022840"/>
    </source>
</evidence>
<keyword evidence="1" id="KW-0547">Nucleotide-binding</keyword>
<keyword evidence="5" id="KW-0378">Hydrolase</keyword>
<evidence type="ECO:0000259" key="4">
    <source>
        <dbReference type="Pfam" id="PF08751"/>
    </source>
</evidence>
<dbReference type="AlphaFoldDB" id="A0A2T5G0N0"/>
<dbReference type="GO" id="GO:0005524">
    <property type="term" value="F:ATP binding"/>
    <property type="evidence" value="ECO:0007669"/>
    <property type="project" value="UniProtKB-KW"/>
</dbReference>
<dbReference type="InterPro" id="IPR027351">
    <property type="entry name" value="(+)RNA_virus_helicase_core_dom"/>
</dbReference>
<dbReference type="GO" id="GO:0004527">
    <property type="term" value="F:exonuclease activity"/>
    <property type="evidence" value="ECO:0007669"/>
    <property type="project" value="UniProtKB-KW"/>
</dbReference>
<accession>A0A2T5G0N0</accession>
<dbReference type="NCBIfam" id="TIGR02686">
    <property type="entry name" value="relax_trwC"/>
    <property type="match status" value="1"/>
</dbReference>
<dbReference type="PANTHER" id="PTHR43788">
    <property type="entry name" value="DNA2/NAM7 HELICASE FAMILY MEMBER"/>
    <property type="match status" value="1"/>
</dbReference>
<dbReference type="SUPFAM" id="SSF52540">
    <property type="entry name" value="P-loop containing nucleoside triphosphate hydrolases"/>
    <property type="match status" value="2"/>
</dbReference>
<dbReference type="InterPro" id="IPR027417">
    <property type="entry name" value="P-loop_NTPase"/>
</dbReference>
<dbReference type="OrthoDB" id="98563at2"/>
<keyword evidence="5" id="KW-0269">Exonuclease</keyword>
<dbReference type="InterPro" id="IPR050534">
    <property type="entry name" value="Coronavir_polyprotein_1ab"/>
</dbReference>
<dbReference type="Gene3D" id="3.40.50.300">
    <property type="entry name" value="P-loop containing nucleotide triphosphate hydrolases"/>
    <property type="match status" value="2"/>
</dbReference>
<dbReference type="Pfam" id="PF13604">
    <property type="entry name" value="AAA_30"/>
    <property type="match status" value="1"/>
</dbReference>
<reference evidence="5 6" key="1">
    <citation type="submission" date="2017-09" db="EMBL/GenBank/DDBJ databases">
        <title>Sphingomonas panjinensis sp.nov., isolated from oil-contaminated soil.</title>
        <authorList>
            <person name="Wang L."/>
            <person name="Chen L."/>
        </authorList>
    </citation>
    <scope>NUCLEOTIDE SEQUENCE [LARGE SCALE GENOMIC DNA]</scope>
    <source>
        <strain evidence="5 6">FW-11</strain>
    </source>
</reference>
<dbReference type="CDD" id="cd17933">
    <property type="entry name" value="DEXSc_RecD-like"/>
    <property type="match status" value="1"/>
</dbReference>
<evidence type="ECO:0000259" key="3">
    <source>
        <dbReference type="Pfam" id="PF01443"/>
    </source>
</evidence>
<sequence length="919" mass="98076">MVASVFALTSSAQAASYYEADDYYSAGGVSPSEWQGAGAEALGLSGEVNHDQFRDLLDGKVAGEQLGTFRDGQLEHRPGWDVTLSAPKSVSIMAEVAGDRRLIAAHGQAVRTAMAHVEKHMAATRIRDGGTVAREATGNLVIASFQHGTSRAQDPQLHTHNVIMNATRDEDGAWRSLEPRAIYQLQKQIGAIYRQELALKVRELGYEIETGKDSLFEIKGVSAEVIGAFSTRSAEIEAALAERGTSRDAASAAEKQMAALDTREAKVAVDHVSLVSDWRETASQAGFGAAVRLAMVERAEAKAADPSHRADMATQATMADRAVAHAADKLGERQSVFSVAALQEEAGRIALGKVSYEQIGAMIDAETKRGELIDRTFQDRRGAEFAGFTTRQNVETEARMLRIEAEGRRALAPIASPLAAAKAIASATAQSERAGFGWNADQRQATEQLLTSRNRITALQGYAGTAKTTTVLATFAREAEARGASVIALAPTASAAMVLGEALDARSDTVARHLLSPERPDPTHPAAWIVDEASLMSARDTARLFDLAGKHDARIILVGDVKQLGSVEAGAAFAQLQGAGMETAKLAEIVRQTNDAARQAVLASIEGDAKKALATLDRGGGQIVESADRAERFTAIAERYAALDNTDRARTLVIEPSREGRDALTADIRAALTRSGALTGPAVTVESLANKGLTRAEARDPMSYDKGDVVRFTRDYADKGVTRGEAYRVESIDPAKAAITLKSEDGREVDWRLRQWGAGKVQTFAPQPMNLKTGDSIRFTLNDREAGRINGGRGEVIAVDERTRTATIQTARGTTETLNLDSARDRHIAHAYVDTAFAAQGRTADHVMIHADSKATNLVDQKSFYVGISRAKESATIFTNDRGKLVSAINERAGKVQTAIAQAVMPTPAADKAAGAGLG</sequence>
<keyword evidence="6" id="KW-1185">Reference proteome</keyword>
<dbReference type="InterPro" id="IPR014059">
    <property type="entry name" value="TraI/TrwC_relax"/>
</dbReference>
<dbReference type="InterPro" id="IPR014862">
    <property type="entry name" value="TrwC"/>
</dbReference>
<dbReference type="GO" id="GO:0003678">
    <property type="term" value="F:DNA helicase activity"/>
    <property type="evidence" value="ECO:0007669"/>
    <property type="project" value="UniProtKB-ARBA"/>
</dbReference>
<keyword evidence="5" id="KW-0540">Nuclease</keyword>